<proteinExistence type="predicted"/>
<dbReference type="RefSeq" id="WP_169577804.1">
    <property type="nucleotide sequence ID" value="NZ_JAWLUK010000002.1"/>
</dbReference>
<dbReference type="PANTHER" id="PTHR39639">
    <property type="entry name" value="CHROMOSOME 16, WHOLE GENOME SHOTGUN SEQUENCE"/>
    <property type="match status" value="1"/>
</dbReference>
<organism evidence="2 3">
    <name type="scientific">Micrococcus yunnanensis</name>
    <dbReference type="NCBI Taxonomy" id="566027"/>
    <lineage>
        <taxon>Bacteria</taxon>
        <taxon>Bacillati</taxon>
        <taxon>Actinomycetota</taxon>
        <taxon>Actinomycetes</taxon>
        <taxon>Micrococcales</taxon>
        <taxon>Micrococcaceae</taxon>
        <taxon>Micrococcus</taxon>
    </lineage>
</organism>
<feature type="domain" description="GmrSD restriction endonucleases N-terminal" evidence="1">
    <location>
        <begin position="48"/>
        <end position="186"/>
    </location>
</feature>
<evidence type="ECO:0000259" key="1">
    <source>
        <dbReference type="Pfam" id="PF03235"/>
    </source>
</evidence>
<dbReference type="Proteomes" id="UP001185728">
    <property type="component" value="Unassembled WGS sequence"/>
</dbReference>
<name>A0AAP5T5H4_9MICC</name>
<gene>
    <name evidence="2" type="ORF">R4064_01940</name>
</gene>
<dbReference type="AlphaFoldDB" id="A0AAP5T5H4"/>
<dbReference type="PANTHER" id="PTHR39639:SF1">
    <property type="entry name" value="DUF262 DOMAIN-CONTAINING PROTEIN"/>
    <property type="match status" value="1"/>
</dbReference>
<dbReference type="InterPro" id="IPR004919">
    <property type="entry name" value="GmrSD_N"/>
</dbReference>
<evidence type="ECO:0000313" key="2">
    <source>
        <dbReference type="EMBL" id="MDV7176408.1"/>
    </source>
</evidence>
<dbReference type="Pfam" id="PF03235">
    <property type="entry name" value="GmrSD_N"/>
    <property type="match status" value="1"/>
</dbReference>
<sequence>MKTTSEELPSDLELQAALQERRQRVDTDFFDLSLRELVRMVDEDELQARPEYQRKFRWTEKTQCELIESLLMGLPIPAVFVATNANGSWDVVDGLQRVSTIARFMGTEKTRKKLGMDGPLILRDLPQLQSFEGVSFEVLPRQIKFLLEKRYVRVQVLNDQSVHEVRFELFRRLNAGAIALTPQEVRGVLYRGPFNAALEELSEYPSFRSLIKLKRPDKDNGTYGELALKFFAYLDWQEKFTGAVTDFLNDYMDSRKDDTDVADDVALFTSVSDELMRVVGGPIKRPGVGWTPQNQFEAVMVAAGRLIRSGTTSFSPRPGWLEDRVLVNSSTKGTNTPKALATRIDRSVQLLTGAAPSK</sequence>
<reference evidence="2" key="1">
    <citation type="submission" date="2023-10" db="EMBL/GenBank/DDBJ databases">
        <title>Development of a sustainable strategy for remediation of hydrocarbon-contaminated territories based on the waste exchange concept.</title>
        <authorList>
            <person name="Krivoruchko A."/>
        </authorList>
    </citation>
    <scope>NUCLEOTIDE SEQUENCE</scope>
    <source>
        <strain evidence="2">IEGM 1325</strain>
    </source>
</reference>
<dbReference type="EMBL" id="JAWLUK010000002">
    <property type="protein sequence ID" value="MDV7176408.1"/>
    <property type="molecule type" value="Genomic_DNA"/>
</dbReference>
<accession>A0AAP5T5H4</accession>
<comment type="caution">
    <text evidence="2">The sequence shown here is derived from an EMBL/GenBank/DDBJ whole genome shotgun (WGS) entry which is preliminary data.</text>
</comment>
<protein>
    <submittedName>
        <fullName evidence="2">DUF262 domain-containing protein</fullName>
    </submittedName>
</protein>
<evidence type="ECO:0000313" key="3">
    <source>
        <dbReference type="Proteomes" id="UP001185728"/>
    </source>
</evidence>